<dbReference type="EMBL" id="LXQA010873449">
    <property type="protein sequence ID" value="MCI75018.1"/>
    <property type="molecule type" value="Genomic_DNA"/>
</dbReference>
<feature type="non-terminal residue" evidence="1">
    <location>
        <position position="40"/>
    </location>
</feature>
<proteinExistence type="predicted"/>
<evidence type="ECO:0000313" key="1">
    <source>
        <dbReference type="EMBL" id="MCI75018.1"/>
    </source>
</evidence>
<keyword evidence="1" id="KW-0808">Transferase</keyword>
<evidence type="ECO:0000313" key="2">
    <source>
        <dbReference type="Proteomes" id="UP000265520"/>
    </source>
</evidence>
<protein>
    <submittedName>
        <fullName evidence="1">Anthocyanidin 53-O-glucosyltransferase-like</fullName>
    </submittedName>
</protein>
<reference evidence="1 2" key="1">
    <citation type="journal article" date="2018" name="Front. Plant Sci.">
        <title>Red Clover (Trifolium pratense) and Zigzag Clover (T. medium) - A Picture of Genomic Similarities and Differences.</title>
        <authorList>
            <person name="Dluhosova J."/>
            <person name="Istvanek J."/>
            <person name="Nedelnik J."/>
            <person name="Repkova J."/>
        </authorList>
    </citation>
    <scope>NUCLEOTIDE SEQUENCE [LARGE SCALE GENOMIC DNA]</scope>
    <source>
        <strain evidence="2">cv. 10/8</strain>
        <tissue evidence="1">Leaf</tissue>
    </source>
</reference>
<accession>A0A392UQ91</accession>
<organism evidence="1 2">
    <name type="scientific">Trifolium medium</name>
    <dbReference type="NCBI Taxonomy" id="97028"/>
    <lineage>
        <taxon>Eukaryota</taxon>
        <taxon>Viridiplantae</taxon>
        <taxon>Streptophyta</taxon>
        <taxon>Embryophyta</taxon>
        <taxon>Tracheophyta</taxon>
        <taxon>Spermatophyta</taxon>
        <taxon>Magnoliopsida</taxon>
        <taxon>eudicotyledons</taxon>
        <taxon>Gunneridae</taxon>
        <taxon>Pentapetalae</taxon>
        <taxon>rosids</taxon>
        <taxon>fabids</taxon>
        <taxon>Fabales</taxon>
        <taxon>Fabaceae</taxon>
        <taxon>Papilionoideae</taxon>
        <taxon>50 kb inversion clade</taxon>
        <taxon>NPAAA clade</taxon>
        <taxon>Hologalegina</taxon>
        <taxon>IRL clade</taxon>
        <taxon>Trifolieae</taxon>
        <taxon>Trifolium</taxon>
    </lineage>
</organism>
<dbReference type="AlphaFoldDB" id="A0A392UQ91"/>
<keyword evidence="2" id="KW-1185">Reference proteome</keyword>
<sequence length="40" mass="4371">MVVRNGGEDRGIEIKERILKMKISVKEAKEGGGSSLVDLK</sequence>
<dbReference type="Proteomes" id="UP000265520">
    <property type="component" value="Unassembled WGS sequence"/>
</dbReference>
<dbReference type="GO" id="GO:0016740">
    <property type="term" value="F:transferase activity"/>
    <property type="evidence" value="ECO:0007669"/>
    <property type="project" value="UniProtKB-KW"/>
</dbReference>
<comment type="caution">
    <text evidence="1">The sequence shown here is derived from an EMBL/GenBank/DDBJ whole genome shotgun (WGS) entry which is preliminary data.</text>
</comment>
<name>A0A392UQ91_9FABA</name>